<dbReference type="InterPro" id="IPR029026">
    <property type="entry name" value="tRNA_m1G_MTases_N"/>
</dbReference>
<dbReference type="EMBL" id="SMAG01000001">
    <property type="protein sequence ID" value="TCS96691.1"/>
    <property type="molecule type" value="Genomic_DNA"/>
</dbReference>
<dbReference type="Pfam" id="PF22435">
    <property type="entry name" value="MRM3-like_sub_bind"/>
    <property type="match status" value="1"/>
</dbReference>
<evidence type="ECO:0000256" key="1">
    <source>
        <dbReference type="ARBA" id="ARBA00007228"/>
    </source>
</evidence>
<reference evidence="5 6" key="1">
    <citation type="submission" date="2019-03" db="EMBL/GenBank/DDBJ databases">
        <title>Genomic Encyclopedia of Type Strains, Phase IV (KMG-IV): sequencing the most valuable type-strain genomes for metagenomic binning, comparative biology and taxonomic classification.</title>
        <authorList>
            <person name="Goeker M."/>
        </authorList>
    </citation>
    <scope>NUCLEOTIDE SEQUENCE [LARGE SCALE GENOMIC DNA]</scope>
    <source>
        <strain evidence="5 6">DSM 45707</strain>
    </source>
</reference>
<dbReference type="InterPro" id="IPR029028">
    <property type="entry name" value="Alpha/beta_knot_MTases"/>
</dbReference>
<dbReference type="PANTHER" id="PTHR43191">
    <property type="entry name" value="RRNA METHYLTRANSFERASE 3"/>
    <property type="match status" value="1"/>
</dbReference>
<evidence type="ECO:0000313" key="5">
    <source>
        <dbReference type="EMBL" id="TCS96691.1"/>
    </source>
</evidence>
<dbReference type="GO" id="GO:0005737">
    <property type="term" value="C:cytoplasm"/>
    <property type="evidence" value="ECO:0007669"/>
    <property type="project" value="UniProtKB-ARBA"/>
</dbReference>
<dbReference type="RefSeq" id="WP_165875738.1">
    <property type="nucleotide sequence ID" value="NZ_SMAG01000001.1"/>
</dbReference>
<dbReference type="Gene3D" id="3.30.1330.30">
    <property type="match status" value="1"/>
</dbReference>
<keyword evidence="2 5" id="KW-0489">Methyltransferase</keyword>
<gene>
    <name evidence="5" type="ORF">EDD58_101328</name>
</gene>
<evidence type="ECO:0000256" key="2">
    <source>
        <dbReference type="ARBA" id="ARBA00022603"/>
    </source>
</evidence>
<dbReference type="GO" id="GO:0008173">
    <property type="term" value="F:RNA methyltransferase activity"/>
    <property type="evidence" value="ECO:0007669"/>
    <property type="project" value="InterPro"/>
</dbReference>
<evidence type="ECO:0000259" key="4">
    <source>
        <dbReference type="SMART" id="SM00967"/>
    </source>
</evidence>
<dbReference type="SUPFAM" id="SSF55315">
    <property type="entry name" value="L30e-like"/>
    <property type="match status" value="1"/>
</dbReference>
<accession>A0A4R3L9E8</accession>
<comment type="caution">
    <text evidence="5">The sequence shown here is derived from an EMBL/GenBank/DDBJ whole genome shotgun (WGS) entry which is preliminary data.</text>
</comment>
<dbReference type="InterPro" id="IPR053888">
    <property type="entry name" value="MRM3-like_sub_bind"/>
</dbReference>
<name>A0A4R3L9E8_9BACL</name>
<keyword evidence="6" id="KW-1185">Reference proteome</keyword>
<keyword evidence="3 5" id="KW-0808">Transferase</keyword>
<dbReference type="InterPro" id="IPR013123">
    <property type="entry name" value="SpoU_subst-bd"/>
</dbReference>
<dbReference type="AlphaFoldDB" id="A0A4R3L9E8"/>
<dbReference type="InterPro" id="IPR029064">
    <property type="entry name" value="Ribosomal_eL30-like_sf"/>
</dbReference>
<dbReference type="GO" id="GO:0006396">
    <property type="term" value="P:RNA processing"/>
    <property type="evidence" value="ECO:0007669"/>
    <property type="project" value="InterPro"/>
</dbReference>
<dbReference type="InterPro" id="IPR051259">
    <property type="entry name" value="rRNA_Methyltransferase"/>
</dbReference>
<dbReference type="InterPro" id="IPR001537">
    <property type="entry name" value="SpoU_MeTrfase"/>
</dbReference>
<dbReference type="Proteomes" id="UP000294937">
    <property type="component" value="Unassembled WGS sequence"/>
</dbReference>
<dbReference type="PANTHER" id="PTHR43191:SF2">
    <property type="entry name" value="RRNA METHYLTRANSFERASE 3, MITOCHONDRIAL"/>
    <property type="match status" value="1"/>
</dbReference>
<dbReference type="SMART" id="SM00967">
    <property type="entry name" value="SpoU_sub_bind"/>
    <property type="match status" value="1"/>
</dbReference>
<organism evidence="5 6">
    <name type="scientific">Hazenella coriacea</name>
    <dbReference type="NCBI Taxonomy" id="1179467"/>
    <lineage>
        <taxon>Bacteria</taxon>
        <taxon>Bacillati</taxon>
        <taxon>Bacillota</taxon>
        <taxon>Bacilli</taxon>
        <taxon>Bacillales</taxon>
        <taxon>Thermoactinomycetaceae</taxon>
        <taxon>Hazenella</taxon>
    </lineage>
</organism>
<dbReference type="CDD" id="cd18095">
    <property type="entry name" value="SpoU-like_rRNA-MTase"/>
    <property type="match status" value="1"/>
</dbReference>
<dbReference type="GO" id="GO:0032259">
    <property type="term" value="P:methylation"/>
    <property type="evidence" value="ECO:0007669"/>
    <property type="project" value="UniProtKB-KW"/>
</dbReference>
<evidence type="ECO:0000256" key="3">
    <source>
        <dbReference type="ARBA" id="ARBA00022679"/>
    </source>
</evidence>
<dbReference type="GO" id="GO:0003723">
    <property type="term" value="F:RNA binding"/>
    <property type="evidence" value="ECO:0007669"/>
    <property type="project" value="InterPro"/>
</dbReference>
<proteinExistence type="inferred from homology"/>
<feature type="domain" description="RNA 2-O ribose methyltransferase substrate binding" evidence="4">
    <location>
        <begin position="34"/>
        <end position="107"/>
    </location>
</feature>
<sequence>MANIISIQSSNNEKLKQWKKLRTKKGRLQTQSLLIEGEHLLLEATSAGLSFSAILLDQQKREGVLAFLQRFSIDVPIYELASELFKGIVETETPQGVAAVVSMPQWSWENLVVSNQAEATYIVVDAVQDPGNLGTMLRTAEAAGMSGFVLGAGTVDPFNSKVVRAAMGSVFRLPILQLDLKVGLSRLKEHGVTIVGTSPHAGTPHFAYSFPQQSAIVLGNEGRGVDPSFQPWIDDEVMIPMPGHTESLNVSITHAILVYERVRQSYPHL</sequence>
<protein>
    <submittedName>
        <fullName evidence="5">TrmH family RNA methyltransferase</fullName>
    </submittedName>
</protein>
<evidence type="ECO:0000313" key="6">
    <source>
        <dbReference type="Proteomes" id="UP000294937"/>
    </source>
</evidence>
<dbReference type="Pfam" id="PF00588">
    <property type="entry name" value="SpoU_methylase"/>
    <property type="match status" value="1"/>
</dbReference>
<dbReference type="SUPFAM" id="SSF75217">
    <property type="entry name" value="alpha/beta knot"/>
    <property type="match status" value="1"/>
</dbReference>
<comment type="similarity">
    <text evidence="1">Belongs to the class IV-like SAM-binding methyltransferase superfamily. RNA methyltransferase TrmH family.</text>
</comment>
<dbReference type="Gene3D" id="3.40.1280.10">
    <property type="match status" value="1"/>
</dbReference>